<reference evidence="5 7" key="1">
    <citation type="submission" date="2020-01" db="EMBL/GenBank/DDBJ databases">
        <authorList>
            <consortium name="DOE Joint Genome Institute"/>
            <person name="Haridas S."/>
            <person name="Albert R."/>
            <person name="Binder M."/>
            <person name="Bloem J."/>
            <person name="Labutti K."/>
            <person name="Salamov A."/>
            <person name="Andreopoulos B."/>
            <person name="Baker S.E."/>
            <person name="Barry K."/>
            <person name="Bills G."/>
            <person name="Bluhm B.H."/>
            <person name="Cannon C."/>
            <person name="Castanera R."/>
            <person name="Culley D.E."/>
            <person name="Daum C."/>
            <person name="Ezra D."/>
            <person name="Gonzalez J.B."/>
            <person name="Henrissat B."/>
            <person name="Kuo A."/>
            <person name="Liang C."/>
            <person name="Lipzen A."/>
            <person name="Lutzoni F."/>
            <person name="Magnuson J."/>
            <person name="Mondo S."/>
            <person name="Nolan M."/>
            <person name="Ohm R."/>
            <person name="Pangilinan J."/>
            <person name="Park H.-J."/>
            <person name="Ramirez L."/>
            <person name="Alfaro M."/>
            <person name="Sun H."/>
            <person name="Tritt A."/>
            <person name="Yoshinaga Y."/>
            <person name="Zwiers L.-H."/>
            <person name="Turgeon B.G."/>
            <person name="Goodwin S.B."/>
            <person name="Spatafora J.W."/>
            <person name="Crous P.W."/>
            <person name="Grigoriev I.V."/>
        </authorList>
    </citation>
    <scope>NUCLEOTIDE SEQUENCE</scope>
    <source>
        <strain evidence="5 7">CBS 781.70</strain>
    </source>
</reference>
<sequence>MAAFKLPIIDLTSPDSAHDIVAAAREYGFFFVRNTSSSADDLAQGDIDQIFNISKGFFQLPVERKEEVAINSIESGSNRGWLAMERETLDPQHQKRGDLKEAFNISEYRSGHANQPLGPLSPHEAYVGEFASKCHGLCRRILELFAIGLQIPTSSGGPSYFLPPHDPTTGPSGSILRLLYYPPLSAAPSNPPATDDVRAGAHSDYGSLTLLFQRPGESGLEIQLKDGSWMPVPSDPLGLTSGNPSSNLSTVISPSQRPEGNDGEDSAAHGSSPGCNAILINVGDLLSFWTNGLLRSAVHRVVLPAEASHDRYSIAYFCHPVDSAELRAVPSELVGEYRGDERDRQGFAERVGEKAVTAKEHLERRLRETYGSGKEEGK</sequence>
<dbReference type="InterPro" id="IPR027443">
    <property type="entry name" value="IPNS-like_sf"/>
</dbReference>
<evidence type="ECO:0000313" key="7">
    <source>
        <dbReference type="RefSeq" id="XP_033537368.1"/>
    </source>
</evidence>
<dbReference type="GO" id="GO:0016491">
    <property type="term" value="F:oxidoreductase activity"/>
    <property type="evidence" value="ECO:0007669"/>
    <property type="project" value="UniProtKB-KW"/>
</dbReference>
<evidence type="ECO:0000256" key="2">
    <source>
        <dbReference type="RuleBase" id="RU003682"/>
    </source>
</evidence>
<protein>
    <submittedName>
        <fullName evidence="5 7">Clavaminate synthase-like protein</fullName>
    </submittedName>
</protein>
<gene>
    <name evidence="5 7" type="ORF">P152DRAFT_195387</name>
</gene>
<comment type="similarity">
    <text evidence="1 2">Belongs to the iron/ascorbate-dependent oxidoreductase family.</text>
</comment>
<dbReference type="SUPFAM" id="SSF51197">
    <property type="entry name" value="Clavaminate synthase-like"/>
    <property type="match status" value="2"/>
</dbReference>
<dbReference type="EMBL" id="ML975151">
    <property type="protein sequence ID" value="KAF1815737.1"/>
    <property type="molecule type" value="Genomic_DNA"/>
</dbReference>
<keyword evidence="2" id="KW-0479">Metal-binding</keyword>
<dbReference type="PROSITE" id="PS51471">
    <property type="entry name" value="FE2OG_OXY"/>
    <property type="match status" value="1"/>
</dbReference>
<evidence type="ECO:0000256" key="1">
    <source>
        <dbReference type="ARBA" id="ARBA00008056"/>
    </source>
</evidence>
<keyword evidence="6" id="KW-1185">Reference proteome</keyword>
<keyword evidence="2" id="KW-0408">Iron</keyword>
<dbReference type="PANTHER" id="PTHR47990">
    <property type="entry name" value="2-OXOGLUTARATE (2OG) AND FE(II)-DEPENDENT OXYGENASE SUPERFAMILY PROTEIN-RELATED"/>
    <property type="match status" value="1"/>
</dbReference>
<reference evidence="7" key="2">
    <citation type="submission" date="2020-04" db="EMBL/GenBank/DDBJ databases">
        <authorList>
            <consortium name="NCBI Genome Project"/>
        </authorList>
    </citation>
    <scope>NUCLEOTIDE SEQUENCE</scope>
    <source>
        <strain evidence="7">CBS 781.70</strain>
    </source>
</reference>
<dbReference type="Pfam" id="PF03171">
    <property type="entry name" value="2OG-FeII_Oxy"/>
    <property type="match status" value="2"/>
</dbReference>
<dbReference type="Gene3D" id="2.60.120.330">
    <property type="entry name" value="B-lactam Antibiotic, Isopenicillin N Synthase, Chain"/>
    <property type="match status" value="1"/>
</dbReference>
<accession>A0A6G1GCB8</accession>
<dbReference type="GO" id="GO:0044283">
    <property type="term" value="P:small molecule biosynthetic process"/>
    <property type="evidence" value="ECO:0007669"/>
    <property type="project" value="UniProtKB-ARBA"/>
</dbReference>
<feature type="domain" description="Fe2OG dioxygenase" evidence="4">
    <location>
        <begin position="171"/>
        <end position="320"/>
    </location>
</feature>
<dbReference type="InterPro" id="IPR050231">
    <property type="entry name" value="Iron_ascorbate_oxido_reductase"/>
</dbReference>
<dbReference type="InterPro" id="IPR026992">
    <property type="entry name" value="DIOX_N"/>
</dbReference>
<dbReference type="Proteomes" id="UP000504638">
    <property type="component" value="Unplaced"/>
</dbReference>
<dbReference type="Pfam" id="PF14226">
    <property type="entry name" value="DIOX_N"/>
    <property type="match status" value="1"/>
</dbReference>
<dbReference type="OrthoDB" id="288590at2759"/>
<evidence type="ECO:0000313" key="6">
    <source>
        <dbReference type="Proteomes" id="UP000504638"/>
    </source>
</evidence>
<feature type="compositionally biased region" description="Polar residues" evidence="3">
    <location>
        <begin position="240"/>
        <end position="258"/>
    </location>
</feature>
<name>A0A6G1GCB8_9PEZI</name>
<feature type="region of interest" description="Disordered" evidence="3">
    <location>
        <begin position="233"/>
        <end position="271"/>
    </location>
</feature>
<organism evidence="5">
    <name type="scientific">Eremomyces bilateralis CBS 781.70</name>
    <dbReference type="NCBI Taxonomy" id="1392243"/>
    <lineage>
        <taxon>Eukaryota</taxon>
        <taxon>Fungi</taxon>
        <taxon>Dikarya</taxon>
        <taxon>Ascomycota</taxon>
        <taxon>Pezizomycotina</taxon>
        <taxon>Dothideomycetes</taxon>
        <taxon>Dothideomycetes incertae sedis</taxon>
        <taxon>Eremomycetales</taxon>
        <taxon>Eremomycetaceae</taxon>
        <taxon>Eremomyces</taxon>
    </lineage>
</organism>
<dbReference type="AlphaFoldDB" id="A0A6G1GCB8"/>
<keyword evidence="2" id="KW-0560">Oxidoreductase</keyword>
<evidence type="ECO:0000256" key="3">
    <source>
        <dbReference type="SAM" id="MobiDB-lite"/>
    </source>
</evidence>
<proteinExistence type="inferred from homology"/>
<dbReference type="GeneID" id="54414863"/>
<evidence type="ECO:0000313" key="5">
    <source>
        <dbReference type="EMBL" id="KAF1815737.1"/>
    </source>
</evidence>
<dbReference type="GO" id="GO:0046872">
    <property type="term" value="F:metal ion binding"/>
    <property type="evidence" value="ECO:0007669"/>
    <property type="project" value="UniProtKB-KW"/>
</dbReference>
<reference evidence="7" key="3">
    <citation type="submission" date="2025-04" db="UniProtKB">
        <authorList>
            <consortium name="RefSeq"/>
        </authorList>
    </citation>
    <scope>IDENTIFICATION</scope>
    <source>
        <strain evidence="7">CBS 781.70</strain>
    </source>
</reference>
<dbReference type="RefSeq" id="XP_033537368.1">
    <property type="nucleotide sequence ID" value="XM_033674293.1"/>
</dbReference>
<dbReference type="InterPro" id="IPR005123">
    <property type="entry name" value="Oxoglu/Fe-dep_dioxygenase_dom"/>
</dbReference>
<dbReference type="InterPro" id="IPR044861">
    <property type="entry name" value="IPNS-like_FE2OG_OXY"/>
</dbReference>
<evidence type="ECO:0000259" key="4">
    <source>
        <dbReference type="PROSITE" id="PS51471"/>
    </source>
</evidence>